<feature type="domain" description="UvrD-like helicase ATP-binding" evidence="16">
    <location>
        <begin position="1"/>
        <end position="271"/>
    </location>
</feature>
<proteinExistence type="predicted"/>
<dbReference type="KEGG" id="tos:Theos_0356"/>
<dbReference type="PROSITE" id="PS51198">
    <property type="entry name" value="UVRD_HELICASE_ATP_BIND"/>
    <property type="match status" value="1"/>
</dbReference>
<dbReference type="GO" id="GO:0005524">
    <property type="term" value="F:ATP binding"/>
    <property type="evidence" value="ECO:0007669"/>
    <property type="project" value="UniProtKB-UniRule"/>
</dbReference>
<dbReference type="SUPFAM" id="SSF52980">
    <property type="entry name" value="Restriction endonuclease-like"/>
    <property type="match status" value="1"/>
</dbReference>
<dbReference type="HOGENOM" id="CLU_001114_1_0_0"/>
<evidence type="ECO:0000256" key="10">
    <source>
        <dbReference type="ARBA" id="ARBA00023235"/>
    </source>
</evidence>
<dbReference type="PANTHER" id="PTHR11070">
    <property type="entry name" value="UVRD / RECB / PCRA DNA HELICASE FAMILY MEMBER"/>
    <property type="match status" value="1"/>
</dbReference>
<keyword evidence="6 18" id="KW-0269">Exonuclease</keyword>
<dbReference type="STRING" id="751945.Theos_0356"/>
<feature type="compositionally biased region" description="Pro residues" evidence="15">
    <location>
        <begin position="636"/>
        <end position="652"/>
    </location>
</feature>
<evidence type="ECO:0000256" key="1">
    <source>
        <dbReference type="ARBA" id="ARBA00022722"/>
    </source>
</evidence>
<evidence type="ECO:0000259" key="17">
    <source>
        <dbReference type="PROSITE" id="PS51217"/>
    </source>
</evidence>
<keyword evidence="5 14" id="KW-0347">Helicase</keyword>
<dbReference type="InterPro" id="IPR011604">
    <property type="entry name" value="PDDEXK-like_dom_sf"/>
</dbReference>
<evidence type="ECO:0000256" key="15">
    <source>
        <dbReference type="SAM" id="MobiDB-lite"/>
    </source>
</evidence>
<evidence type="ECO:0000256" key="8">
    <source>
        <dbReference type="ARBA" id="ARBA00023125"/>
    </source>
</evidence>
<dbReference type="PROSITE" id="PS51217">
    <property type="entry name" value="UVRD_HELICASE_CTER"/>
    <property type="match status" value="1"/>
</dbReference>
<reference evidence="18 19" key="1">
    <citation type="journal article" date="2013" name="Genome Announc.">
        <title>Whole Genome Sequencing of Thermus oshimai JL-2 and Thermus thermophilus JL-18, Incomplete Denitrifiers from the United States Great Basin.</title>
        <authorList>
            <person name="Murugapiran S.K."/>
            <person name="Huntemann M."/>
            <person name="Wei C.L."/>
            <person name="Han J."/>
            <person name="Detter J.C."/>
            <person name="Han C.S."/>
            <person name="Erkkila T.H."/>
            <person name="Teshima H."/>
            <person name="Chen A."/>
            <person name="Kyrpides N."/>
            <person name="Mavrommatis K."/>
            <person name="Markowitz V."/>
            <person name="Szeto E."/>
            <person name="Ivanova N."/>
            <person name="Pagani I."/>
            <person name="Lam J."/>
            <person name="McDonald A.I."/>
            <person name="Dodsworth J.A."/>
            <person name="Pati A."/>
            <person name="Goodwin L."/>
            <person name="Peters L."/>
            <person name="Pitluck S."/>
            <person name="Woyke T."/>
            <person name="Hedlund B.P."/>
        </authorList>
    </citation>
    <scope>NUCLEOTIDE SEQUENCE</scope>
    <source>
        <strain evidence="18 19">JL-2</strain>
    </source>
</reference>
<evidence type="ECO:0000256" key="5">
    <source>
        <dbReference type="ARBA" id="ARBA00022806"/>
    </source>
</evidence>
<dbReference type="InterPro" id="IPR038726">
    <property type="entry name" value="PDDEXK_AddAB-type"/>
</dbReference>
<dbReference type="eggNOG" id="COG1074">
    <property type="taxonomic scope" value="Bacteria"/>
</dbReference>
<comment type="catalytic activity">
    <reaction evidence="13">
        <text>ATP + H2O = ADP + phosphate + H(+)</text>
        <dbReference type="Rhea" id="RHEA:13065"/>
        <dbReference type="ChEBI" id="CHEBI:15377"/>
        <dbReference type="ChEBI" id="CHEBI:15378"/>
        <dbReference type="ChEBI" id="CHEBI:30616"/>
        <dbReference type="ChEBI" id="CHEBI:43474"/>
        <dbReference type="ChEBI" id="CHEBI:456216"/>
        <dbReference type="EC" id="5.6.2.4"/>
    </reaction>
</comment>
<keyword evidence="9" id="KW-0234">DNA repair</keyword>
<keyword evidence="4 14" id="KW-0378">Hydrolase</keyword>
<evidence type="ECO:0000256" key="4">
    <source>
        <dbReference type="ARBA" id="ARBA00022801"/>
    </source>
</evidence>
<dbReference type="InterPro" id="IPR011335">
    <property type="entry name" value="Restrct_endonuc-II-like"/>
</dbReference>
<gene>
    <name evidence="18" type="ORF">Theos_0356</name>
</gene>
<keyword evidence="3" id="KW-0227">DNA damage</keyword>
<dbReference type="RefSeq" id="WP_016328628.1">
    <property type="nucleotide sequence ID" value="NC_019386.1"/>
</dbReference>
<sequence length="854" mass="95431">MRLYVASAGTGKTETLMGELKALLEGGVPLRRVAAVSFTRKSAEELRLRVRRLLEAHREAFWAREALREVHGALFTTLHGFMAEALRHTAPFLGLDPDFRVMDGFLAQALFLEEARSLLFLEGHPEAPELLELLEALYEKRSLAEAFTPLPGAEGLLALYERVLARYRARTQEVLGPGDLEAKALLLLRHPEALGRVAERFSHLLVDEFQDVNPLQGRFLRALEEAGVRVVAVGDPKQSIYLFRNARVEVFLRARAAAEEVRALSRTHRHAKQVVELLNRFTTRFFRAEEGNRVEGVREAEGRVEVHWVLGKLEEARRAEARLLAQRLLALRAEGIPFGEMAVLVRARTSLPPLEKALRAAGVPFVRGRGQSFFARPEVRDLYHALRLALAERPYALEDRLSLLAFLRSPFLGLDLSELEEALRAEDPWPLLPKGVQEALEGLRALALLPPLEALRRLARDEGFLRRISRRARANLDTLLLLAAGARFPTLEDLLLWLALRAKDPESVELPEGGGGVTLLTVHGAKGLEWPVVALYDVSRGPSERPPPLLVDEEGRVALKGTEAYRALLKEAERAEREEALRLLYVALSRARDLLLITGSTSQRPGPWAEALQALGLGPDAQDPWVETHPLEAIPPLPPIPQAPQDPRPAPYTPWRGEPRARPPVYSPSAHLKAEAEPLEVLGEGEALPEWARAVGTLVHYAIARHLDPEDEGAMGGLLRQEVALAFGEGEREALLEEVRALLRAYRSLLSGALPPLEARAEDHAELPLLLPHKGTVWYGVLDRLYRVGDRWYLDDYKTDQKVRPEAYRFQLALYRKAVLEAWGVEAEARLVYLRHRQVVPLSPAELEAALEGL</sequence>
<dbReference type="Gene3D" id="3.40.50.300">
    <property type="entry name" value="P-loop containing nucleotide triphosphate hydrolases"/>
    <property type="match status" value="4"/>
</dbReference>
<dbReference type="GO" id="GO:0003677">
    <property type="term" value="F:DNA binding"/>
    <property type="evidence" value="ECO:0007669"/>
    <property type="project" value="UniProtKB-KW"/>
</dbReference>
<keyword evidence="19" id="KW-1185">Reference proteome</keyword>
<keyword evidence="7 14" id="KW-0067">ATP-binding</keyword>
<evidence type="ECO:0000313" key="19">
    <source>
        <dbReference type="Proteomes" id="UP000000211"/>
    </source>
</evidence>
<dbReference type="SUPFAM" id="SSF52540">
    <property type="entry name" value="P-loop containing nucleoside triphosphate hydrolases"/>
    <property type="match status" value="1"/>
</dbReference>
<evidence type="ECO:0000256" key="3">
    <source>
        <dbReference type="ARBA" id="ARBA00022763"/>
    </source>
</evidence>
<dbReference type="Gene3D" id="1.10.486.10">
    <property type="entry name" value="PCRA, domain 4"/>
    <property type="match status" value="1"/>
</dbReference>
<dbReference type="GO" id="GO:0000725">
    <property type="term" value="P:recombinational repair"/>
    <property type="evidence" value="ECO:0007669"/>
    <property type="project" value="TreeGrafter"/>
</dbReference>
<dbReference type="Pfam" id="PF12705">
    <property type="entry name" value="PDDEXK_1"/>
    <property type="match status" value="1"/>
</dbReference>
<dbReference type="EC" id="5.6.2.4" evidence="12"/>
<comment type="catalytic activity">
    <reaction evidence="11">
        <text>Couples ATP hydrolysis with the unwinding of duplex DNA by translocating in the 3'-5' direction.</text>
        <dbReference type="EC" id="5.6.2.4"/>
    </reaction>
</comment>
<evidence type="ECO:0000256" key="12">
    <source>
        <dbReference type="ARBA" id="ARBA00034808"/>
    </source>
</evidence>
<organism evidence="18 19">
    <name type="scientific">Thermus oshimai JL-2</name>
    <dbReference type="NCBI Taxonomy" id="751945"/>
    <lineage>
        <taxon>Bacteria</taxon>
        <taxon>Thermotogati</taxon>
        <taxon>Deinococcota</taxon>
        <taxon>Deinococci</taxon>
        <taxon>Thermales</taxon>
        <taxon>Thermaceae</taxon>
        <taxon>Thermus</taxon>
    </lineage>
</organism>
<dbReference type="Pfam" id="PF00580">
    <property type="entry name" value="UvrD-helicase"/>
    <property type="match status" value="1"/>
</dbReference>
<dbReference type="Proteomes" id="UP000000211">
    <property type="component" value="Chromosome"/>
</dbReference>
<dbReference type="Pfam" id="PF13361">
    <property type="entry name" value="UvrD_C"/>
    <property type="match status" value="2"/>
</dbReference>
<evidence type="ECO:0000256" key="2">
    <source>
        <dbReference type="ARBA" id="ARBA00022741"/>
    </source>
</evidence>
<evidence type="ECO:0000313" key="18">
    <source>
        <dbReference type="EMBL" id="AFV75431.1"/>
    </source>
</evidence>
<dbReference type="PATRIC" id="fig|751945.3.peg.346"/>
<dbReference type="InterPro" id="IPR014016">
    <property type="entry name" value="UvrD-like_ATP-bd"/>
</dbReference>
<evidence type="ECO:0000256" key="14">
    <source>
        <dbReference type="PROSITE-ProRule" id="PRU00560"/>
    </source>
</evidence>
<dbReference type="InterPro" id="IPR014017">
    <property type="entry name" value="DNA_helicase_UvrD-like_C"/>
</dbReference>
<feature type="domain" description="UvrD-like helicase C-terminal" evidence="17">
    <location>
        <begin position="272"/>
        <end position="527"/>
    </location>
</feature>
<keyword evidence="2 14" id="KW-0547">Nucleotide-binding</keyword>
<keyword evidence="1" id="KW-0540">Nuclease</keyword>
<dbReference type="Gene3D" id="3.90.320.10">
    <property type="match status" value="1"/>
</dbReference>
<protein>
    <recommendedName>
        <fullName evidence="12">DNA 3'-5' helicase</fullName>
        <ecNumber evidence="12">5.6.2.4</ecNumber>
    </recommendedName>
</protein>
<keyword evidence="10" id="KW-0413">Isomerase</keyword>
<evidence type="ECO:0000256" key="6">
    <source>
        <dbReference type="ARBA" id="ARBA00022839"/>
    </source>
</evidence>
<dbReference type="GO" id="GO:0043138">
    <property type="term" value="F:3'-5' DNA helicase activity"/>
    <property type="evidence" value="ECO:0007669"/>
    <property type="project" value="UniProtKB-EC"/>
</dbReference>
<feature type="binding site" evidence="14">
    <location>
        <begin position="6"/>
        <end position="13"/>
    </location>
    <ligand>
        <name>ATP</name>
        <dbReference type="ChEBI" id="CHEBI:30616"/>
    </ligand>
</feature>
<dbReference type="AlphaFoldDB" id="K7QTS9"/>
<dbReference type="EMBL" id="CP003249">
    <property type="protein sequence ID" value="AFV75431.1"/>
    <property type="molecule type" value="Genomic_DNA"/>
</dbReference>
<feature type="region of interest" description="Disordered" evidence="15">
    <location>
        <begin position="636"/>
        <end position="667"/>
    </location>
</feature>
<keyword evidence="8" id="KW-0238">DNA-binding</keyword>
<dbReference type="InterPro" id="IPR000212">
    <property type="entry name" value="DNA_helicase_UvrD/REP"/>
</dbReference>
<dbReference type="PANTHER" id="PTHR11070:SF2">
    <property type="entry name" value="ATP-DEPENDENT DNA HELICASE SRS2"/>
    <property type="match status" value="1"/>
</dbReference>
<dbReference type="OrthoDB" id="9810135at2"/>
<evidence type="ECO:0000256" key="11">
    <source>
        <dbReference type="ARBA" id="ARBA00034617"/>
    </source>
</evidence>
<evidence type="ECO:0000256" key="13">
    <source>
        <dbReference type="ARBA" id="ARBA00048988"/>
    </source>
</evidence>
<dbReference type="GO" id="GO:0004527">
    <property type="term" value="F:exonuclease activity"/>
    <property type="evidence" value="ECO:0007669"/>
    <property type="project" value="UniProtKB-KW"/>
</dbReference>
<evidence type="ECO:0000256" key="9">
    <source>
        <dbReference type="ARBA" id="ARBA00023204"/>
    </source>
</evidence>
<dbReference type="eggNOG" id="COG0507">
    <property type="taxonomic scope" value="Bacteria"/>
</dbReference>
<name>K7QTS9_THEOS</name>
<evidence type="ECO:0000256" key="7">
    <source>
        <dbReference type="ARBA" id="ARBA00022840"/>
    </source>
</evidence>
<accession>K7QTS9</accession>
<dbReference type="InterPro" id="IPR027417">
    <property type="entry name" value="P-loop_NTPase"/>
</dbReference>
<evidence type="ECO:0000259" key="16">
    <source>
        <dbReference type="PROSITE" id="PS51198"/>
    </source>
</evidence>